<evidence type="ECO:0000313" key="1">
    <source>
        <dbReference type="EMBL" id="KAF0752842.1"/>
    </source>
</evidence>
<dbReference type="VEuPathDB" id="FungiDB:H257_05800"/>
<dbReference type="Proteomes" id="UP000469452">
    <property type="component" value="Unassembled WGS sequence"/>
</dbReference>
<accession>A0A6A5A1E1</accession>
<dbReference type="AlphaFoldDB" id="A0A6A5A1E1"/>
<comment type="caution">
    <text evidence="1">The sequence shown here is derived from an EMBL/GenBank/DDBJ whole genome shotgun (WGS) entry which is preliminary data.</text>
</comment>
<reference evidence="1 2" key="1">
    <citation type="submission" date="2019-06" db="EMBL/GenBank/DDBJ databases">
        <title>Genomics analysis of Aphanomyces spp. identifies a new class of oomycete effector associated with host adaptation.</title>
        <authorList>
            <person name="Gaulin E."/>
        </authorList>
    </citation>
    <scope>NUCLEOTIDE SEQUENCE [LARGE SCALE GENOMIC DNA]</scope>
    <source>
        <strain evidence="1 2">E</strain>
    </source>
</reference>
<name>A0A6A5A1E1_APHAT</name>
<sequence>MHCVAYYLYTFSTSKYRVRLLYNIYIPNVDALTSSVTSVSSRPLHLSDHASETHAAAATCVRVACAVPVAGGGGAGRAQGDRVSGELSLDQLLDVTTSFEASPADILSCVLRVRDTSVAVVEAVATWRSFMVRPVPFLWRGVNYVHRMASDGDFVSKSTALHHALGFKLKRRNPFCTVPGLDAPWMQIPRDDPSAAGLTGDRLHKAAMCILEEEGRMGGPYKPPSTDARWAFMVQREAEHVTQLRFGKLNT</sequence>
<protein>
    <submittedName>
        <fullName evidence="1">Uncharacterized protein</fullName>
    </submittedName>
</protein>
<organism evidence="1 2">
    <name type="scientific">Aphanomyces astaci</name>
    <name type="common">Crayfish plague agent</name>
    <dbReference type="NCBI Taxonomy" id="112090"/>
    <lineage>
        <taxon>Eukaryota</taxon>
        <taxon>Sar</taxon>
        <taxon>Stramenopiles</taxon>
        <taxon>Oomycota</taxon>
        <taxon>Saprolegniomycetes</taxon>
        <taxon>Saprolegniales</taxon>
        <taxon>Verrucalvaceae</taxon>
        <taxon>Aphanomyces</taxon>
    </lineage>
</organism>
<proteinExistence type="predicted"/>
<gene>
    <name evidence="1" type="ORF">AaE_005892</name>
</gene>
<evidence type="ECO:0000313" key="2">
    <source>
        <dbReference type="Proteomes" id="UP000469452"/>
    </source>
</evidence>
<dbReference type="EMBL" id="VJMI01011420">
    <property type="protein sequence ID" value="KAF0752842.1"/>
    <property type="molecule type" value="Genomic_DNA"/>
</dbReference>